<feature type="region of interest" description="Disordered" evidence="10">
    <location>
        <begin position="185"/>
        <end position="204"/>
    </location>
</feature>
<proteinExistence type="predicted"/>
<keyword evidence="7" id="KW-0804">Transcription</keyword>
<evidence type="ECO:0000256" key="1">
    <source>
        <dbReference type="ARBA" id="ARBA00004123"/>
    </source>
</evidence>
<dbReference type="InterPro" id="IPR036388">
    <property type="entry name" value="WH-like_DNA-bd_sf"/>
</dbReference>
<dbReference type="GO" id="GO:0000981">
    <property type="term" value="F:DNA-binding transcription factor activity, RNA polymerase II-specific"/>
    <property type="evidence" value="ECO:0007669"/>
    <property type="project" value="TreeGrafter"/>
</dbReference>
<feature type="domain" description="Fork-head" evidence="11">
    <location>
        <begin position="209"/>
        <end position="266"/>
    </location>
</feature>
<dbReference type="SMART" id="SM00339">
    <property type="entry name" value="FH"/>
    <property type="match status" value="1"/>
</dbReference>
<dbReference type="Proteomes" id="UP000046393">
    <property type="component" value="Unplaced"/>
</dbReference>
<keyword evidence="4" id="KW-0963">Cytoplasm</keyword>
<evidence type="ECO:0000256" key="7">
    <source>
        <dbReference type="ARBA" id="ARBA00023163"/>
    </source>
</evidence>
<dbReference type="GO" id="GO:0000978">
    <property type="term" value="F:RNA polymerase II cis-regulatory region sequence-specific DNA binding"/>
    <property type="evidence" value="ECO:0007669"/>
    <property type="project" value="TreeGrafter"/>
</dbReference>
<evidence type="ECO:0000256" key="8">
    <source>
        <dbReference type="ARBA" id="ARBA00023242"/>
    </source>
</evidence>
<dbReference type="PANTHER" id="PTHR45767:SF2">
    <property type="entry name" value="FORKHEAD BOX PROTEIN O"/>
    <property type="match status" value="1"/>
</dbReference>
<dbReference type="PANTHER" id="PTHR45767">
    <property type="entry name" value="FORKHEAD BOX PROTEIN O"/>
    <property type="match status" value="1"/>
</dbReference>
<comment type="subcellular location">
    <subcellularLocation>
        <location evidence="2">Cytoplasm</location>
    </subcellularLocation>
    <subcellularLocation>
        <location evidence="1 9">Nucleus</location>
    </subcellularLocation>
</comment>
<dbReference type="GO" id="GO:0005737">
    <property type="term" value="C:cytoplasm"/>
    <property type="evidence" value="ECO:0007669"/>
    <property type="project" value="UniProtKB-SubCell"/>
</dbReference>
<dbReference type="InterPro" id="IPR001766">
    <property type="entry name" value="Fork_head_dom"/>
</dbReference>
<dbReference type="AlphaFoldDB" id="A0A0N5AZW9"/>
<sequence>MMTKLEMPVSGTGSNSATAALLASGGAPTTSQMITSTGVPMKSDDPLLSPKSPSTTITTATGATVTVASGVAGSGATMLDPAATNTIFGAGPETAQDNGSIESDDLGPVPRDRCNTWPLRRTKIDLNSQTSPLIHEQILEEETDFDTDEGTLGNVGLIGSPENAGFSPRVPSPPASEVSPVQIIPSSAASDTSENGLSSKKSTTRRNAWGNMSYADLITQAIVSSPDKRLTLSQVYEWMVQNVPYFRDKGDSNSSAGWKVITSRNLLFIPYVIA</sequence>
<dbReference type="WBParaSite" id="SMUV_0001055101-mRNA-1">
    <property type="protein sequence ID" value="SMUV_0001055101-mRNA-1"/>
    <property type="gene ID" value="SMUV_0001055101"/>
</dbReference>
<name>A0A0N5AZW9_9BILA</name>
<reference evidence="13" key="1">
    <citation type="submission" date="2017-02" db="UniProtKB">
        <authorList>
            <consortium name="WormBaseParasite"/>
        </authorList>
    </citation>
    <scope>IDENTIFICATION</scope>
</reference>
<dbReference type="GO" id="GO:0005634">
    <property type="term" value="C:nucleus"/>
    <property type="evidence" value="ECO:0007669"/>
    <property type="project" value="UniProtKB-SubCell"/>
</dbReference>
<dbReference type="InterPro" id="IPR036390">
    <property type="entry name" value="WH_DNA-bd_sf"/>
</dbReference>
<evidence type="ECO:0000256" key="3">
    <source>
        <dbReference type="ARBA" id="ARBA00022473"/>
    </source>
</evidence>
<dbReference type="STRING" id="451379.A0A0N5AZW9"/>
<keyword evidence="8 9" id="KW-0539">Nucleus</keyword>
<evidence type="ECO:0000256" key="9">
    <source>
        <dbReference type="PROSITE-ProRule" id="PRU00089"/>
    </source>
</evidence>
<dbReference type="Gene3D" id="1.10.10.10">
    <property type="entry name" value="Winged helix-like DNA-binding domain superfamily/Winged helix DNA-binding domain"/>
    <property type="match status" value="1"/>
</dbReference>
<dbReference type="Pfam" id="PF00250">
    <property type="entry name" value="Forkhead"/>
    <property type="match status" value="1"/>
</dbReference>
<dbReference type="SUPFAM" id="SSF46785">
    <property type="entry name" value="Winged helix' DNA-binding domain"/>
    <property type="match status" value="1"/>
</dbReference>
<keyword evidence="5" id="KW-0805">Transcription regulation</keyword>
<feature type="compositionally biased region" description="Polar residues" evidence="10">
    <location>
        <begin position="185"/>
        <end position="201"/>
    </location>
</feature>
<feature type="region of interest" description="Disordered" evidence="10">
    <location>
        <begin position="28"/>
        <end position="52"/>
    </location>
</feature>
<evidence type="ECO:0000313" key="12">
    <source>
        <dbReference type="Proteomes" id="UP000046393"/>
    </source>
</evidence>
<evidence type="ECO:0000313" key="13">
    <source>
        <dbReference type="WBParaSite" id="SMUV_0001055101-mRNA-1"/>
    </source>
</evidence>
<evidence type="ECO:0000256" key="5">
    <source>
        <dbReference type="ARBA" id="ARBA00023015"/>
    </source>
</evidence>
<evidence type="ECO:0000256" key="4">
    <source>
        <dbReference type="ARBA" id="ARBA00022490"/>
    </source>
</evidence>
<protein>
    <submittedName>
        <fullName evidence="13">Fork-head domain-containing protein</fullName>
    </submittedName>
</protein>
<keyword evidence="3" id="KW-0217">Developmental protein</keyword>
<keyword evidence="12" id="KW-1185">Reference proteome</keyword>
<keyword evidence="6 9" id="KW-0238">DNA-binding</keyword>
<accession>A0A0N5AZW9</accession>
<dbReference type="PRINTS" id="PR00053">
    <property type="entry name" value="FORKHEAD"/>
</dbReference>
<evidence type="ECO:0000256" key="10">
    <source>
        <dbReference type="SAM" id="MobiDB-lite"/>
    </source>
</evidence>
<feature type="region of interest" description="Disordered" evidence="10">
    <location>
        <begin position="92"/>
        <end position="114"/>
    </location>
</feature>
<dbReference type="PROSITE" id="PS50039">
    <property type="entry name" value="FORK_HEAD_3"/>
    <property type="match status" value="1"/>
</dbReference>
<feature type="DNA-binding region" description="Fork-head" evidence="9">
    <location>
        <begin position="209"/>
        <end position="266"/>
    </location>
</feature>
<evidence type="ECO:0000256" key="2">
    <source>
        <dbReference type="ARBA" id="ARBA00004496"/>
    </source>
</evidence>
<evidence type="ECO:0000256" key="6">
    <source>
        <dbReference type="ARBA" id="ARBA00023125"/>
    </source>
</evidence>
<organism evidence="12 13">
    <name type="scientific">Syphacia muris</name>
    <dbReference type="NCBI Taxonomy" id="451379"/>
    <lineage>
        <taxon>Eukaryota</taxon>
        <taxon>Metazoa</taxon>
        <taxon>Ecdysozoa</taxon>
        <taxon>Nematoda</taxon>
        <taxon>Chromadorea</taxon>
        <taxon>Rhabditida</taxon>
        <taxon>Spirurina</taxon>
        <taxon>Oxyuridomorpha</taxon>
        <taxon>Oxyuroidea</taxon>
        <taxon>Oxyuridae</taxon>
        <taxon>Syphacia</taxon>
    </lineage>
</organism>
<evidence type="ECO:0000259" key="11">
    <source>
        <dbReference type="PROSITE" id="PS50039"/>
    </source>
</evidence>